<reference evidence="2" key="2">
    <citation type="submission" date="2025-09" db="UniProtKB">
        <authorList>
            <consortium name="Ensembl"/>
        </authorList>
    </citation>
    <scope>IDENTIFICATION</scope>
</reference>
<feature type="transmembrane region" description="Helical" evidence="1">
    <location>
        <begin position="20"/>
        <end position="38"/>
    </location>
</feature>
<evidence type="ECO:0000256" key="1">
    <source>
        <dbReference type="SAM" id="Phobius"/>
    </source>
</evidence>
<dbReference type="AlphaFoldDB" id="A0A2K5JH28"/>
<dbReference type="Ensembl" id="ENSCANT00000051226.1">
    <property type="protein sequence ID" value="ENSCANP00000028193.1"/>
    <property type="gene ID" value="ENSCANG00000037509.1"/>
</dbReference>
<organism evidence="2 3">
    <name type="scientific">Colobus angolensis palliatus</name>
    <name type="common">Peters' Angolan colobus</name>
    <dbReference type="NCBI Taxonomy" id="336983"/>
    <lineage>
        <taxon>Eukaryota</taxon>
        <taxon>Metazoa</taxon>
        <taxon>Chordata</taxon>
        <taxon>Craniata</taxon>
        <taxon>Vertebrata</taxon>
        <taxon>Euteleostomi</taxon>
        <taxon>Mammalia</taxon>
        <taxon>Eutheria</taxon>
        <taxon>Euarchontoglires</taxon>
        <taxon>Primates</taxon>
        <taxon>Haplorrhini</taxon>
        <taxon>Catarrhini</taxon>
        <taxon>Cercopithecidae</taxon>
        <taxon>Colobinae</taxon>
        <taxon>Colobus</taxon>
    </lineage>
</organism>
<keyword evidence="1" id="KW-0812">Transmembrane</keyword>
<proteinExistence type="predicted"/>
<keyword evidence="3" id="KW-1185">Reference proteome</keyword>
<accession>A0A2K5JH28</accession>
<keyword evidence="1" id="KW-1133">Transmembrane helix</keyword>
<evidence type="ECO:0000313" key="2">
    <source>
        <dbReference type="Ensembl" id="ENSCANP00000028193.1"/>
    </source>
</evidence>
<protein>
    <submittedName>
        <fullName evidence="2">Uncharacterized protein</fullName>
    </submittedName>
</protein>
<sequence length="115" mass="13121">MGKGEEGKYEYLPLTNNRGTLPYLYSLLFFFFFFETRFCSVQCRGVIIAHDNLDFPGPSKPPIQPPEWLGPQAPHTANFYSFVFFLQGLPMLPKLVLNSWAQVILLLQPPKVLGL</sequence>
<name>A0A2K5JH28_COLAP</name>
<evidence type="ECO:0000313" key="3">
    <source>
        <dbReference type="Proteomes" id="UP000233080"/>
    </source>
</evidence>
<keyword evidence="1" id="KW-0472">Membrane</keyword>
<dbReference type="OMA" id="CSVQCRG"/>
<reference evidence="2" key="1">
    <citation type="submission" date="2025-08" db="UniProtKB">
        <authorList>
            <consortium name="Ensembl"/>
        </authorList>
    </citation>
    <scope>IDENTIFICATION</scope>
</reference>
<dbReference type="Proteomes" id="UP000233080">
    <property type="component" value="Unassembled WGS sequence"/>
</dbReference>